<sequence>MEFIDLKTYNSYDKLQEYHKLLTADYNWYFVDGNDHLQKISWNLAIPRDRPNWKSELNVSEYLDNINSVYGKQVYLNGEEKEAYKYFKKSTEFARENLKGLHKVSLNGVPPQSEVIEDSEKDQHLGKCYTILYSLAIPTEDIMKCGICVGEKKRAFVRQGKMAF</sequence>
<accession>A0A382J8E7</accession>
<organism evidence="1">
    <name type="scientific">marine metagenome</name>
    <dbReference type="NCBI Taxonomy" id="408172"/>
    <lineage>
        <taxon>unclassified sequences</taxon>
        <taxon>metagenomes</taxon>
        <taxon>ecological metagenomes</taxon>
    </lineage>
</organism>
<proteinExistence type="predicted"/>
<protein>
    <submittedName>
        <fullName evidence="1">Uncharacterized protein</fullName>
    </submittedName>
</protein>
<dbReference type="EMBL" id="UINC01072208">
    <property type="protein sequence ID" value="SVC07672.1"/>
    <property type="molecule type" value="Genomic_DNA"/>
</dbReference>
<name>A0A382J8E7_9ZZZZ</name>
<reference evidence="1" key="1">
    <citation type="submission" date="2018-05" db="EMBL/GenBank/DDBJ databases">
        <authorList>
            <person name="Lanie J.A."/>
            <person name="Ng W.-L."/>
            <person name="Kazmierczak K.M."/>
            <person name="Andrzejewski T.M."/>
            <person name="Davidsen T.M."/>
            <person name="Wayne K.J."/>
            <person name="Tettelin H."/>
            <person name="Glass J.I."/>
            <person name="Rusch D."/>
            <person name="Podicherti R."/>
            <person name="Tsui H.-C.T."/>
            <person name="Winkler M.E."/>
        </authorList>
    </citation>
    <scope>NUCLEOTIDE SEQUENCE</scope>
</reference>
<feature type="non-terminal residue" evidence="1">
    <location>
        <position position="164"/>
    </location>
</feature>
<dbReference type="AlphaFoldDB" id="A0A382J8E7"/>
<evidence type="ECO:0000313" key="1">
    <source>
        <dbReference type="EMBL" id="SVC07672.1"/>
    </source>
</evidence>
<gene>
    <name evidence="1" type="ORF">METZ01_LOCUS260526</name>
</gene>